<accession>A0ABP7F8L1</accession>
<dbReference type="EMBL" id="BAABAE010000002">
    <property type="protein sequence ID" value="GAA3733663.1"/>
    <property type="molecule type" value="Genomic_DNA"/>
</dbReference>
<organism evidence="1 2">
    <name type="scientific">Leifsonella bigeumensis</name>
    <dbReference type="NCBI Taxonomy" id="433643"/>
    <lineage>
        <taxon>Bacteria</taxon>
        <taxon>Bacillati</taxon>
        <taxon>Actinomycetota</taxon>
        <taxon>Actinomycetes</taxon>
        <taxon>Micrococcales</taxon>
        <taxon>Microbacteriaceae</taxon>
        <taxon>Leifsonella</taxon>
    </lineage>
</organism>
<name>A0ABP7F8L1_9MICO</name>
<sequence length="83" mass="8934">MAGGVDEVSGVSGFVVVAEHAERLNVAAATRARAATAVRLMTRMKIPLHCLKVEDPTRADSAVRLQQVVRHEGETGLELRSKL</sequence>
<dbReference type="Proteomes" id="UP001501004">
    <property type="component" value="Unassembled WGS sequence"/>
</dbReference>
<comment type="caution">
    <text evidence="1">The sequence shown here is derived from an EMBL/GenBank/DDBJ whole genome shotgun (WGS) entry which is preliminary data.</text>
</comment>
<proteinExistence type="predicted"/>
<reference evidence="2" key="1">
    <citation type="journal article" date="2019" name="Int. J. Syst. Evol. Microbiol.">
        <title>The Global Catalogue of Microorganisms (GCM) 10K type strain sequencing project: providing services to taxonomists for standard genome sequencing and annotation.</title>
        <authorList>
            <consortium name="The Broad Institute Genomics Platform"/>
            <consortium name="The Broad Institute Genome Sequencing Center for Infectious Disease"/>
            <person name="Wu L."/>
            <person name="Ma J."/>
        </authorList>
    </citation>
    <scope>NUCLEOTIDE SEQUENCE [LARGE SCALE GENOMIC DNA]</scope>
    <source>
        <strain evidence="2">JCM 16949</strain>
    </source>
</reference>
<protein>
    <submittedName>
        <fullName evidence="1">Uncharacterized protein</fullName>
    </submittedName>
</protein>
<gene>
    <name evidence="1" type="ORF">GCM10022239_07350</name>
</gene>
<keyword evidence="2" id="KW-1185">Reference proteome</keyword>
<evidence type="ECO:0000313" key="2">
    <source>
        <dbReference type="Proteomes" id="UP001501004"/>
    </source>
</evidence>
<evidence type="ECO:0000313" key="1">
    <source>
        <dbReference type="EMBL" id="GAA3733663.1"/>
    </source>
</evidence>